<sequence length="108" mass="13050">MLNEELIHIVLIHYRESKDGKLSYLHQREDRESIKNSNPGSPACSMHICGRGPWGTRKEMYQNVIKKERVEESFKKKKKRERRKLTKKRRKEKNSKKIQKKKKTCERI</sequence>
<evidence type="ECO:0000313" key="3">
    <source>
        <dbReference type="Proteomes" id="UP000233837"/>
    </source>
</evidence>
<protein>
    <submittedName>
        <fullName evidence="2">Uncharacterized protein</fullName>
    </submittedName>
</protein>
<gene>
    <name evidence="2" type="ORF">MA16_Dca024836</name>
</gene>
<dbReference type="EMBL" id="KZ502623">
    <property type="protein sequence ID" value="PKU75262.1"/>
    <property type="molecule type" value="Genomic_DNA"/>
</dbReference>
<dbReference type="Proteomes" id="UP000233837">
    <property type="component" value="Unassembled WGS sequence"/>
</dbReference>
<proteinExistence type="predicted"/>
<accession>A0A2I0WHZ7</accession>
<dbReference type="AlphaFoldDB" id="A0A2I0WHZ7"/>
<evidence type="ECO:0000313" key="2">
    <source>
        <dbReference type="EMBL" id="PKU75262.1"/>
    </source>
</evidence>
<organism evidence="2 3">
    <name type="scientific">Dendrobium catenatum</name>
    <dbReference type="NCBI Taxonomy" id="906689"/>
    <lineage>
        <taxon>Eukaryota</taxon>
        <taxon>Viridiplantae</taxon>
        <taxon>Streptophyta</taxon>
        <taxon>Embryophyta</taxon>
        <taxon>Tracheophyta</taxon>
        <taxon>Spermatophyta</taxon>
        <taxon>Magnoliopsida</taxon>
        <taxon>Liliopsida</taxon>
        <taxon>Asparagales</taxon>
        <taxon>Orchidaceae</taxon>
        <taxon>Epidendroideae</taxon>
        <taxon>Malaxideae</taxon>
        <taxon>Dendrobiinae</taxon>
        <taxon>Dendrobium</taxon>
    </lineage>
</organism>
<evidence type="ECO:0000256" key="1">
    <source>
        <dbReference type="SAM" id="MobiDB-lite"/>
    </source>
</evidence>
<name>A0A2I0WHZ7_9ASPA</name>
<keyword evidence="3" id="KW-1185">Reference proteome</keyword>
<feature type="region of interest" description="Disordered" evidence="1">
    <location>
        <begin position="71"/>
        <end position="108"/>
    </location>
</feature>
<reference evidence="2 3" key="1">
    <citation type="journal article" date="2016" name="Sci. Rep.">
        <title>The Dendrobium catenatum Lindl. genome sequence provides insights into polysaccharide synthase, floral development and adaptive evolution.</title>
        <authorList>
            <person name="Zhang G.Q."/>
            <person name="Xu Q."/>
            <person name="Bian C."/>
            <person name="Tsai W.C."/>
            <person name="Yeh C.M."/>
            <person name="Liu K.W."/>
            <person name="Yoshida K."/>
            <person name="Zhang L.S."/>
            <person name="Chang S.B."/>
            <person name="Chen F."/>
            <person name="Shi Y."/>
            <person name="Su Y.Y."/>
            <person name="Zhang Y.Q."/>
            <person name="Chen L.J."/>
            <person name="Yin Y."/>
            <person name="Lin M."/>
            <person name="Huang H."/>
            <person name="Deng H."/>
            <person name="Wang Z.W."/>
            <person name="Zhu S.L."/>
            <person name="Zhao X."/>
            <person name="Deng C."/>
            <person name="Niu S.C."/>
            <person name="Huang J."/>
            <person name="Wang M."/>
            <person name="Liu G.H."/>
            <person name="Yang H.J."/>
            <person name="Xiao X.J."/>
            <person name="Hsiao Y.Y."/>
            <person name="Wu W.L."/>
            <person name="Chen Y.Y."/>
            <person name="Mitsuda N."/>
            <person name="Ohme-Takagi M."/>
            <person name="Luo Y.B."/>
            <person name="Van de Peer Y."/>
            <person name="Liu Z.J."/>
        </authorList>
    </citation>
    <scope>NUCLEOTIDE SEQUENCE [LARGE SCALE GENOMIC DNA]</scope>
    <source>
        <tissue evidence="2">The whole plant</tissue>
    </source>
</reference>
<feature type="compositionally biased region" description="Basic residues" evidence="1">
    <location>
        <begin position="75"/>
        <end position="108"/>
    </location>
</feature>
<reference evidence="2 3" key="2">
    <citation type="journal article" date="2017" name="Nature">
        <title>The Apostasia genome and the evolution of orchids.</title>
        <authorList>
            <person name="Zhang G.Q."/>
            <person name="Liu K.W."/>
            <person name="Li Z."/>
            <person name="Lohaus R."/>
            <person name="Hsiao Y.Y."/>
            <person name="Niu S.C."/>
            <person name="Wang J.Y."/>
            <person name="Lin Y.C."/>
            <person name="Xu Q."/>
            <person name="Chen L.J."/>
            <person name="Yoshida K."/>
            <person name="Fujiwara S."/>
            <person name="Wang Z.W."/>
            <person name="Zhang Y.Q."/>
            <person name="Mitsuda N."/>
            <person name="Wang M."/>
            <person name="Liu G.H."/>
            <person name="Pecoraro L."/>
            <person name="Huang H.X."/>
            <person name="Xiao X.J."/>
            <person name="Lin M."/>
            <person name="Wu X.Y."/>
            <person name="Wu W.L."/>
            <person name="Chen Y.Y."/>
            <person name="Chang S.B."/>
            <person name="Sakamoto S."/>
            <person name="Ohme-Takagi M."/>
            <person name="Yagi M."/>
            <person name="Zeng S.J."/>
            <person name="Shen C.Y."/>
            <person name="Yeh C.M."/>
            <person name="Luo Y.B."/>
            <person name="Tsai W.C."/>
            <person name="Van de Peer Y."/>
            <person name="Liu Z.J."/>
        </authorList>
    </citation>
    <scope>NUCLEOTIDE SEQUENCE [LARGE SCALE GENOMIC DNA]</scope>
    <source>
        <tissue evidence="2">The whole plant</tissue>
    </source>
</reference>